<proteinExistence type="predicted"/>
<accession>A0ABS6HJE3</accession>
<dbReference type="GO" id="GO:0005524">
    <property type="term" value="F:ATP binding"/>
    <property type="evidence" value="ECO:0007669"/>
    <property type="project" value="UniProtKB-KW"/>
</dbReference>
<keyword evidence="2" id="KW-1185">Reference proteome</keyword>
<dbReference type="RefSeq" id="WP_083631722.1">
    <property type="nucleotide sequence ID" value="NZ_CP092364.2"/>
</dbReference>
<keyword evidence="1" id="KW-0067">ATP-binding</keyword>
<evidence type="ECO:0000313" key="1">
    <source>
        <dbReference type="EMBL" id="MBU8822040.1"/>
    </source>
</evidence>
<comment type="caution">
    <text evidence="1">The sequence shown here is derived from an EMBL/GenBank/DDBJ whole genome shotgun (WGS) entry which is preliminary data.</text>
</comment>
<keyword evidence="1" id="KW-0547">Nucleotide-binding</keyword>
<reference evidence="1 2" key="1">
    <citation type="submission" date="2021-05" db="EMBL/GenBank/DDBJ databases">
        <title>Draft Genome Sequences of Clinical Respiratory Isolates of Mycobacterium goodii Recovered in Ireland.</title>
        <authorList>
            <person name="Flanagan P.R."/>
            <person name="Mok S."/>
            <person name="Roycroft E."/>
            <person name="Rogers T.R."/>
            <person name="Fitzgibbon M."/>
        </authorList>
    </citation>
    <scope>NUCLEOTIDE SEQUENCE [LARGE SCALE GENOMIC DNA]</scope>
    <source>
        <strain evidence="1 2">14IE55</strain>
    </source>
</reference>
<dbReference type="Proteomes" id="UP000696413">
    <property type="component" value="Unassembled WGS sequence"/>
</dbReference>
<protein>
    <submittedName>
        <fullName evidence="1">ATP-binding protein</fullName>
    </submittedName>
</protein>
<dbReference type="EMBL" id="JAHBOM010000002">
    <property type="protein sequence ID" value="MBU8822040.1"/>
    <property type="molecule type" value="Genomic_DNA"/>
</dbReference>
<organism evidence="1 2">
    <name type="scientific">Mycolicibacterium goodii</name>
    <name type="common">Mycobacterium goodii</name>
    <dbReference type="NCBI Taxonomy" id="134601"/>
    <lineage>
        <taxon>Bacteria</taxon>
        <taxon>Bacillati</taxon>
        <taxon>Actinomycetota</taxon>
        <taxon>Actinomycetes</taxon>
        <taxon>Mycobacteriales</taxon>
        <taxon>Mycobacteriaceae</taxon>
        <taxon>Mycolicibacterium</taxon>
    </lineage>
</organism>
<evidence type="ECO:0000313" key="2">
    <source>
        <dbReference type="Proteomes" id="UP000696413"/>
    </source>
</evidence>
<gene>
    <name evidence="1" type="ORF">KL859_04025</name>
</gene>
<sequence>MTQVSPRAGESDGVRRLSLRGNAIGLPSSLRSPVTVVHTERLPGEPGPYTADRRRVVVQVRAREAMLAPLRNILGAIATFEGLDSDAVADLCLAVDEACAVLINAAAADSMVSLDIVADAHRLVVDASTTCSRPEDAGLGPFSERVLSALTDEVGTFTTEQNGDPRGVFGISLTTRRKPPTPAG</sequence>
<name>A0ABS6HJE3_MYCGD</name>